<dbReference type="EMBL" id="JACAGB010000007">
    <property type="protein sequence ID" value="KAF6353473.1"/>
    <property type="molecule type" value="Genomic_DNA"/>
</dbReference>
<protein>
    <submittedName>
        <fullName evidence="1">Uncharacterized protein</fullName>
    </submittedName>
</protein>
<reference evidence="1 2" key="1">
    <citation type="journal article" date="2020" name="Nature">
        <title>Six reference-quality genomes reveal evolution of bat adaptations.</title>
        <authorList>
            <person name="Jebb D."/>
            <person name="Huang Z."/>
            <person name="Pippel M."/>
            <person name="Hughes G.M."/>
            <person name="Lavrichenko K."/>
            <person name="Devanna P."/>
            <person name="Winkler S."/>
            <person name="Jermiin L.S."/>
            <person name="Skirmuntt E.C."/>
            <person name="Katzourakis A."/>
            <person name="Burkitt-Gray L."/>
            <person name="Ray D.A."/>
            <person name="Sullivan K.A.M."/>
            <person name="Roscito J.G."/>
            <person name="Kirilenko B.M."/>
            <person name="Davalos L.M."/>
            <person name="Corthals A.P."/>
            <person name="Power M.L."/>
            <person name="Jones G."/>
            <person name="Ransome R.D."/>
            <person name="Dechmann D.K.N."/>
            <person name="Locatelli A.G."/>
            <person name="Puechmaille S.J."/>
            <person name="Fedrigo O."/>
            <person name="Jarvis E.D."/>
            <person name="Hiller M."/>
            <person name="Vernes S.C."/>
            <person name="Myers E.W."/>
            <person name="Teeling E.C."/>
        </authorList>
    </citation>
    <scope>NUCLEOTIDE SEQUENCE [LARGE SCALE GENOMIC DNA]</scope>
    <source>
        <strain evidence="1">MPipKuh1</strain>
        <tissue evidence="1">Flight muscle</tissue>
    </source>
</reference>
<evidence type="ECO:0000313" key="2">
    <source>
        <dbReference type="Proteomes" id="UP000558488"/>
    </source>
</evidence>
<sequence length="176" mass="19549">MRGVMCDTGRFCPLQTSFALEHLIGPAVTFMSVFHSHGSPAQFCFLPFSFKGAIPYTHFAPLPHVRVCFLECATGNVRQYPLSSQATCLIGFSGESPLIVCSKFCHFFDSGADSLTSVSSGYILLYTMSFISLRSGSATYAGIQYSKCQEILSHRIHIYSFREEPWLAQLELHSHS</sequence>
<dbReference type="Proteomes" id="UP000558488">
    <property type="component" value="Unassembled WGS sequence"/>
</dbReference>
<gene>
    <name evidence="1" type="ORF">mPipKuh1_010439</name>
</gene>
<keyword evidence="2" id="KW-1185">Reference proteome</keyword>
<accession>A0A7J7XUM1</accession>
<comment type="caution">
    <text evidence="1">The sequence shown here is derived from an EMBL/GenBank/DDBJ whole genome shotgun (WGS) entry which is preliminary data.</text>
</comment>
<name>A0A7J7XUM1_PIPKU</name>
<evidence type="ECO:0000313" key="1">
    <source>
        <dbReference type="EMBL" id="KAF6353473.1"/>
    </source>
</evidence>
<organism evidence="1 2">
    <name type="scientific">Pipistrellus kuhlii</name>
    <name type="common">Kuhl's pipistrelle</name>
    <dbReference type="NCBI Taxonomy" id="59472"/>
    <lineage>
        <taxon>Eukaryota</taxon>
        <taxon>Metazoa</taxon>
        <taxon>Chordata</taxon>
        <taxon>Craniata</taxon>
        <taxon>Vertebrata</taxon>
        <taxon>Euteleostomi</taxon>
        <taxon>Mammalia</taxon>
        <taxon>Eutheria</taxon>
        <taxon>Laurasiatheria</taxon>
        <taxon>Chiroptera</taxon>
        <taxon>Yangochiroptera</taxon>
        <taxon>Vespertilionidae</taxon>
        <taxon>Pipistrellus</taxon>
    </lineage>
</organism>
<proteinExistence type="predicted"/>
<dbReference type="AlphaFoldDB" id="A0A7J7XUM1"/>